<dbReference type="InParanoid" id="A0A1E7EQN0"/>
<reference evidence="1 2" key="1">
    <citation type="submission" date="2016-09" db="EMBL/GenBank/DDBJ databases">
        <title>Extensive genetic diversity and differential bi-allelic expression allows diatom success in the polar Southern Ocean.</title>
        <authorList>
            <consortium name="DOE Joint Genome Institute"/>
            <person name="Mock T."/>
            <person name="Otillar R.P."/>
            <person name="Strauss J."/>
            <person name="Dupont C."/>
            <person name="Frickenhaus S."/>
            <person name="Maumus F."/>
            <person name="Mcmullan M."/>
            <person name="Sanges R."/>
            <person name="Schmutz J."/>
            <person name="Toseland A."/>
            <person name="Valas R."/>
            <person name="Veluchamy A."/>
            <person name="Ward B.J."/>
            <person name="Allen A."/>
            <person name="Barry K."/>
            <person name="Falciatore A."/>
            <person name="Ferrante M."/>
            <person name="Fortunato A.E."/>
            <person name="Gloeckner G."/>
            <person name="Gruber A."/>
            <person name="Hipkin R."/>
            <person name="Janech M."/>
            <person name="Kroth P."/>
            <person name="Leese F."/>
            <person name="Lindquist E."/>
            <person name="Lyon B.R."/>
            <person name="Martin J."/>
            <person name="Mayer C."/>
            <person name="Parker M."/>
            <person name="Quesneville H."/>
            <person name="Raymond J."/>
            <person name="Uhlig C."/>
            <person name="Valentin K.U."/>
            <person name="Worden A.Z."/>
            <person name="Armbrust E.V."/>
            <person name="Bowler C."/>
            <person name="Green B."/>
            <person name="Moulton V."/>
            <person name="Van Oosterhout C."/>
            <person name="Grigoriev I."/>
        </authorList>
    </citation>
    <scope>NUCLEOTIDE SEQUENCE [LARGE SCALE GENOMIC DNA]</scope>
    <source>
        <strain evidence="1 2">CCMP1102</strain>
    </source>
</reference>
<accession>A0A1E7EQN0</accession>
<dbReference type="AlphaFoldDB" id="A0A1E7EQN0"/>
<dbReference type="KEGG" id="fcy:FRACYDRAFT_249983"/>
<evidence type="ECO:0000313" key="2">
    <source>
        <dbReference type="Proteomes" id="UP000095751"/>
    </source>
</evidence>
<protein>
    <submittedName>
        <fullName evidence="1">Uncharacterized protein</fullName>
    </submittedName>
</protein>
<gene>
    <name evidence="1" type="ORF">FRACYDRAFT_249983</name>
</gene>
<evidence type="ECO:0000313" key="1">
    <source>
        <dbReference type="EMBL" id="OEU08195.1"/>
    </source>
</evidence>
<sequence>MDVDYDENDDSMSIDTDDTVTMLLRNNPQEVDELLSKELLELNVQDRNDIQEEIHGVKCLGVEETPQMIATALRLLMIELDHNCDANNVNNNSNSNDTNNIKFAYYLARYKYYNISYINTVQFRLKFLRCELFDIKKTATRIIKYLNIMLELFGIIALQRPVTLDDFTKDEIRLFKKGRYQFLPFRDRSGRRILTVFPDEELEQMEPSVRYKIIAYLCIVAGEDIETQKQGIVLLVWFSSSFKVSYEKGPIGMTSSRSGTRISRYLHNQLACIRASAIHICTPDTPLYRFRRSLLTMRVGMNHRLNRSRIRYHIGEVVELCYKLMGYGIAVDTLPITWTGTIKLSYFKQWLRIRKLIEAVQEQASQAHELQLRQAQQVQLVQHSLHQQQTSPASAQVYALLQQHQQQQQQQQQHTQTQQASLEASTSKPLVGGAAPQFSSASPISASTSLSKVIVECPKLDDILFRQGTALVNHPGNVRFRSLIEKKLCLNPTMSITYLINEIIDEIIIKRCGRVLLWTVQTVVHSSQSSSTVDDTVVDAAAASSASLSLSASTTKIECWCLLTDPIQINCKIGYVVSDFIRSSIPTTTKKHKQQRVKSQTTIFQQQTQQEESLQLCQPSSTT</sequence>
<keyword evidence="2" id="KW-1185">Reference proteome</keyword>
<name>A0A1E7EQN0_9STRA</name>
<proteinExistence type="predicted"/>
<dbReference type="EMBL" id="KV784381">
    <property type="protein sequence ID" value="OEU08195.1"/>
    <property type="molecule type" value="Genomic_DNA"/>
</dbReference>
<dbReference type="Proteomes" id="UP000095751">
    <property type="component" value="Unassembled WGS sequence"/>
</dbReference>
<organism evidence="1 2">
    <name type="scientific">Fragilariopsis cylindrus CCMP1102</name>
    <dbReference type="NCBI Taxonomy" id="635003"/>
    <lineage>
        <taxon>Eukaryota</taxon>
        <taxon>Sar</taxon>
        <taxon>Stramenopiles</taxon>
        <taxon>Ochrophyta</taxon>
        <taxon>Bacillariophyta</taxon>
        <taxon>Bacillariophyceae</taxon>
        <taxon>Bacillariophycidae</taxon>
        <taxon>Bacillariales</taxon>
        <taxon>Bacillariaceae</taxon>
        <taxon>Fragilariopsis</taxon>
    </lineage>
</organism>